<dbReference type="Proteomes" id="UP000663879">
    <property type="component" value="Unassembled WGS sequence"/>
</dbReference>
<dbReference type="PANTHER" id="PTHR13322">
    <property type="entry name" value="C1ORF73 PROTEIN"/>
    <property type="match status" value="1"/>
</dbReference>
<comment type="similarity">
    <text evidence="1">Belongs to the Integrator subunit 7 family.</text>
</comment>
<evidence type="ECO:0000313" key="4">
    <source>
        <dbReference type="Proteomes" id="UP000663879"/>
    </source>
</evidence>
<feature type="domain" description="Integrator complex subunit 7 N-terminal" evidence="2">
    <location>
        <begin position="28"/>
        <end position="433"/>
    </location>
</feature>
<dbReference type="SUPFAM" id="SSF48371">
    <property type="entry name" value="ARM repeat"/>
    <property type="match status" value="1"/>
</dbReference>
<dbReference type="InterPro" id="IPR016024">
    <property type="entry name" value="ARM-type_fold"/>
</dbReference>
<dbReference type="InterPro" id="IPR056516">
    <property type="entry name" value="INTS7_N"/>
</dbReference>
<evidence type="ECO:0000259" key="2">
    <source>
        <dbReference type="Pfam" id="PF24436"/>
    </source>
</evidence>
<proteinExistence type="inferred from homology"/>
<accession>A0A813MEH1</accession>
<keyword evidence="4" id="KW-1185">Reference proteome</keyword>
<comment type="caution">
    <text evidence="3">The sequence shown here is derived from an EMBL/GenBank/DDBJ whole genome shotgun (WGS) entry which is preliminary data.</text>
</comment>
<dbReference type="InterPro" id="IPR033060">
    <property type="entry name" value="INTS7"/>
</dbReference>
<protein>
    <recommendedName>
        <fullName evidence="2">Integrator complex subunit 7 N-terminal domain-containing protein</fullName>
    </recommendedName>
</protein>
<feature type="non-terminal residue" evidence="3">
    <location>
        <position position="452"/>
    </location>
</feature>
<reference evidence="3" key="1">
    <citation type="submission" date="2021-02" db="EMBL/GenBank/DDBJ databases">
        <authorList>
            <person name="Nowell W R."/>
        </authorList>
    </citation>
    <scope>NUCLEOTIDE SEQUENCE</scope>
    <source>
        <strain evidence="3">Ploen Becks lab</strain>
    </source>
</reference>
<sequence>MDKLGEVYLDFNQNDINIDDLNLNSLWVELDKGLLSENIGQQSESIVKLTELFNRYPLPVFVNSGFTRLAKVFQNGNNFLKLQVIRVIEKNQKHLAKVQSIDEILKLIFYNIHSNDSICRALTLRALGEISPIISEKHNVQHSIRLALESYDETEAKEAIYAANKFCAQSKYFAASLIDRISEMIEDVQSPLDRKMKLIPLLVHMHHDTILSAKASQLCKSMYNSFPRADISKIILNTLTQIACKSLTSIPETITFYLKLLLEEPRERVQIFLLKNLLILASKVSHLWTEENILSLIEYVNNQVNNKNLLLRSSDILCVLAKSSNMFFLNAFSEKITNESIKERIRILENLIENMVFNANKEIAFNFCLLSSSLLLLNSNKSSDHSGAIAKLFDLTKNGLFSIVLETDKQMENLNDLNDKNTLRNLTKILNQTLKCLINLIGMNDENYFKEL</sequence>
<dbReference type="EMBL" id="CAJNOC010000075">
    <property type="protein sequence ID" value="CAF0712645.1"/>
    <property type="molecule type" value="Genomic_DNA"/>
</dbReference>
<dbReference type="PANTHER" id="PTHR13322:SF2">
    <property type="entry name" value="INTEGRATOR COMPLEX SUBUNIT 7"/>
    <property type="match status" value="1"/>
</dbReference>
<evidence type="ECO:0000256" key="1">
    <source>
        <dbReference type="ARBA" id="ARBA00008565"/>
    </source>
</evidence>
<dbReference type="GO" id="GO:0032039">
    <property type="term" value="C:integrator complex"/>
    <property type="evidence" value="ECO:0007669"/>
    <property type="project" value="InterPro"/>
</dbReference>
<dbReference type="AlphaFoldDB" id="A0A813MEH1"/>
<dbReference type="GO" id="GO:0034472">
    <property type="term" value="P:snRNA 3'-end processing"/>
    <property type="evidence" value="ECO:0007669"/>
    <property type="project" value="TreeGrafter"/>
</dbReference>
<evidence type="ECO:0000313" key="3">
    <source>
        <dbReference type="EMBL" id="CAF0712645.1"/>
    </source>
</evidence>
<dbReference type="Pfam" id="PF24436">
    <property type="entry name" value="INTS7_N"/>
    <property type="match status" value="1"/>
</dbReference>
<gene>
    <name evidence="3" type="ORF">OXX778_LOCUS1249</name>
</gene>
<organism evidence="3 4">
    <name type="scientific">Brachionus calyciflorus</name>
    <dbReference type="NCBI Taxonomy" id="104777"/>
    <lineage>
        <taxon>Eukaryota</taxon>
        <taxon>Metazoa</taxon>
        <taxon>Spiralia</taxon>
        <taxon>Gnathifera</taxon>
        <taxon>Rotifera</taxon>
        <taxon>Eurotatoria</taxon>
        <taxon>Monogononta</taxon>
        <taxon>Pseudotrocha</taxon>
        <taxon>Ploima</taxon>
        <taxon>Brachionidae</taxon>
        <taxon>Brachionus</taxon>
    </lineage>
</organism>
<dbReference type="OrthoDB" id="19459at2759"/>
<name>A0A813MEH1_9BILA</name>